<evidence type="ECO:0000313" key="6">
    <source>
        <dbReference type="EMBL" id="MEY6432216.1"/>
    </source>
</evidence>
<dbReference type="RefSeq" id="WP_369666606.1">
    <property type="nucleotide sequence ID" value="NZ_JBDKXB010000007.1"/>
</dbReference>
<dbReference type="EMBL" id="JBDKXB010000007">
    <property type="protein sequence ID" value="MEY6432216.1"/>
    <property type="molecule type" value="Genomic_DNA"/>
</dbReference>
<evidence type="ECO:0000256" key="2">
    <source>
        <dbReference type="ARBA" id="ARBA00022490"/>
    </source>
</evidence>
<reference evidence="6 7" key="1">
    <citation type="submission" date="2024-05" db="EMBL/GenBank/DDBJ databases">
        <title>Genome Sequence and Characterization of the New Strain Purple Sulfur Bacterium of Genus Thioalkalicoccus.</title>
        <authorList>
            <person name="Bryantseva I.A."/>
            <person name="Kyndt J.A."/>
            <person name="Imhoff J.F."/>
        </authorList>
    </citation>
    <scope>NUCLEOTIDE SEQUENCE [LARGE SCALE GENOMIC DNA]</scope>
    <source>
        <strain evidence="6 7">Um2</strain>
    </source>
</reference>
<keyword evidence="2" id="KW-0963">Cytoplasm</keyword>
<keyword evidence="3" id="KW-0677">Repeat</keyword>
<dbReference type="PANTHER" id="PTHR45783">
    <property type="entry name" value="KINESIN LIGHT CHAIN"/>
    <property type="match status" value="1"/>
</dbReference>
<dbReference type="PANTHER" id="PTHR45783:SF3">
    <property type="entry name" value="KINESIN LIGHT CHAIN"/>
    <property type="match status" value="1"/>
</dbReference>
<proteinExistence type="predicted"/>
<dbReference type="InterPro" id="IPR002151">
    <property type="entry name" value="Kinesin_light"/>
</dbReference>
<dbReference type="Pfam" id="PF13424">
    <property type="entry name" value="TPR_12"/>
    <property type="match status" value="1"/>
</dbReference>
<dbReference type="Proteomes" id="UP001564408">
    <property type="component" value="Unassembled WGS sequence"/>
</dbReference>
<evidence type="ECO:0000256" key="5">
    <source>
        <dbReference type="SAM" id="SignalP"/>
    </source>
</evidence>
<comment type="subcellular location">
    <subcellularLocation>
        <location evidence="1">Cytoplasm</location>
    </subcellularLocation>
</comment>
<accession>A0ABV4BCI6</accession>
<evidence type="ECO:0000313" key="7">
    <source>
        <dbReference type="Proteomes" id="UP001564408"/>
    </source>
</evidence>
<feature type="signal peptide" evidence="5">
    <location>
        <begin position="1"/>
        <end position="21"/>
    </location>
</feature>
<gene>
    <name evidence="6" type="ORF">ABC977_07300</name>
</gene>
<evidence type="ECO:0000256" key="3">
    <source>
        <dbReference type="ARBA" id="ARBA00022737"/>
    </source>
</evidence>
<evidence type="ECO:0000256" key="1">
    <source>
        <dbReference type="ARBA" id="ARBA00004496"/>
    </source>
</evidence>
<dbReference type="SUPFAM" id="SSF48452">
    <property type="entry name" value="TPR-like"/>
    <property type="match status" value="1"/>
</dbReference>
<dbReference type="InterPro" id="IPR011990">
    <property type="entry name" value="TPR-like_helical_dom_sf"/>
</dbReference>
<keyword evidence="7" id="KW-1185">Reference proteome</keyword>
<protein>
    <submittedName>
        <fullName evidence="6">Tetratricopeptide repeat protein</fullName>
    </submittedName>
</protein>
<comment type="caution">
    <text evidence="6">The sequence shown here is derived from an EMBL/GenBank/DDBJ whole genome shotgun (WGS) entry which is preliminary data.</text>
</comment>
<sequence>MPRPIILLFLCALVSPLTAHAGAPQALALAEQAVHRAEQTANQDPQGLVARVNDLAMEYLIQGELLQAERQYQRALAFQEQVTGSEDPRVANTLDNLAWVQVKEAHYDQAESLFRQSLAIRERTLGPDHPLVARSLTNLAALYLYWDRAEEVPPLTKRAVTIWSGDRHGGDSNPSQR</sequence>
<organism evidence="6 7">
    <name type="scientific">Thioalkalicoccus limnaeus</name>
    <dbReference type="NCBI Taxonomy" id="120681"/>
    <lineage>
        <taxon>Bacteria</taxon>
        <taxon>Pseudomonadati</taxon>
        <taxon>Pseudomonadota</taxon>
        <taxon>Gammaproteobacteria</taxon>
        <taxon>Chromatiales</taxon>
        <taxon>Chromatiaceae</taxon>
        <taxon>Thioalkalicoccus</taxon>
    </lineage>
</organism>
<name>A0ABV4BCI6_9GAMM</name>
<dbReference type="Gene3D" id="1.25.40.10">
    <property type="entry name" value="Tetratricopeptide repeat domain"/>
    <property type="match status" value="1"/>
</dbReference>
<evidence type="ECO:0000256" key="4">
    <source>
        <dbReference type="ARBA" id="ARBA00022803"/>
    </source>
</evidence>
<feature type="chain" id="PRO_5047183585" evidence="5">
    <location>
        <begin position="22"/>
        <end position="177"/>
    </location>
</feature>
<keyword evidence="5" id="KW-0732">Signal</keyword>
<keyword evidence="4" id="KW-0802">TPR repeat</keyword>